<dbReference type="InterPro" id="IPR018325">
    <property type="entry name" value="Rad4/PNGase_transGLS-fold"/>
</dbReference>
<evidence type="ECO:0000256" key="3">
    <source>
        <dbReference type="ARBA" id="ARBA00022763"/>
    </source>
</evidence>
<dbReference type="GO" id="GO:0000111">
    <property type="term" value="C:nucleotide-excision repair factor 2 complex"/>
    <property type="evidence" value="ECO:0007669"/>
    <property type="project" value="TreeGrafter"/>
</dbReference>
<feature type="compositionally biased region" description="Low complexity" evidence="6">
    <location>
        <begin position="28"/>
        <end position="39"/>
    </location>
</feature>
<sequence length="1162" mass="130072">MPPFLPRKRLQSPEPEAMPKAKPKPKLKATTTKPTPRKLTLFDELDAGIGSSKVSKSLLQTFASDGSSSSLSSLDDQSEGAPNTKRRKTHGVADEESGDDDVEFEDVPAAQINAASGDEYEEEDFENVVHPTSAIATQPSLGVLSGQDPTENLQLTLRRDTRVSLVNTSGSKKGPSKIERGIRTSTHQLHVQTLMWHNAIRNAWLCDSELQKGLVEALPGGVKKEVAKWRKASGTELKTNGTPVKDKGKGKSVAGSRKSSDQGNVKAVDGKGQRNKQEWSAAKRAEDGANNPKLSDPLLKLLRVLRVYWKTSFRITAPGLRKTGYTSLQRIDEELKSFTNDSHDPEVHGERIATLEEFKRCARIMEGSRDVGAQLFTGLLRGLSIESRMIANLQPLGFAWSQLEEAAEKNPRKLKVKPLTSMAEYIDENEETDIEEPVAKRGKAAAKSTSIKKTNKESKHRSRGSGRKNEPLELSESDDGSAASSSADSDDSVVDITPAKRMPKPSLPYDKDLLFPYYWTEVLSPTTNTYTPVDAVVLHVIAKDAKRLEMFEPRGGKADKAKQVTSYIIGHSSDGTAKDVTTRYLKRHVWPGRTKGNRLPVEKVPIYGRNGKVKRYEHIDWFKSVMRGYTRGRQNLPYTEIDEIEDATDLKPVKVEKKEVVAGKETLQSYKASQQYVLERHFKREEAIKPGAKHVKTFTMKGKGEDSVEEKVYLRKDLVGCKSRETWHKEGRAPIFGEEPLKRVPYRVATTNRRRELAEAEHASGEKPLQGLFSWDQTEWIIPPPIEDGVIPKNNFGNIDLYVDSMLPDGAAHVPYRGTAKICKRLGIDFAEAVTGFEFGHRMAVPVITGVVIAEEHYDAVMEQWHQDEAERVRKEDEKRQKASLNMWGKMLRGMRIIKTVREEYGDEVDDRQDAVNPWTSKKSKDAQNEAMKRIMEEMDEGMTGGFLPEGYNIEENKTRQVGFFPVAQQYENDDEAGYFMVEDHNQPPATELINDKRVLKPEISPNADEHRPNSFESEDERQETAPTMLSLKKRGQPAGSMKNTPAARVQAKSANTLSKTSTKKKQTSAPRGNGNAKRKPRQPLHTEEEEEADVKFQDISDDTNDGLEEEDVPARRARKSRTSSKAQPKATPARKSNRSGGAVSKYFIKDSENDDENEDDQ</sequence>
<feature type="region of interest" description="Disordered" evidence="6">
    <location>
        <begin position="431"/>
        <end position="502"/>
    </location>
</feature>
<dbReference type="Gene3D" id="3.30.70.2460">
    <property type="entry name" value="Rad4, beta-hairpin domain BHD3"/>
    <property type="match status" value="1"/>
</dbReference>
<dbReference type="Gene3D" id="2.20.20.110">
    <property type="entry name" value="Rad4, beta-hairpin domain BHD1"/>
    <property type="match status" value="1"/>
</dbReference>
<keyword evidence="4" id="KW-0234">DNA repair</keyword>
<dbReference type="InterPro" id="IPR004583">
    <property type="entry name" value="DNA_repair_Rad4"/>
</dbReference>
<evidence type="ECO:0000256" key="5">
    <source>
        <dbReference type="ARBA" id="ARBA00023242"/>
    </source>
</evidence>
<comment type="caution">
    <text evidence="10">The sequence shown here is derived from an EMBL/GenBank/DDBJ whole genome shotgun (WGS) entry which is preliminary data.</text>
</comment>
<keyword evidence="5" id="KW-0539">Nucleus</keyword>
<feature type="region of interest" description="Disordered" evidence="6">
    <location>
        <begin position="1004"/>
        <end position="1162"/>
    </location>
</feature>
<dbReference type="EMBL" id="MU253853">
    <property type="protein sequence ID" value="KAG9245319.1"/>
    <property type="molecule type" value="Genomic_DNA"/>
</dbReference>
<accession>A0A9P7Z4N9</accession>
<dbReference type="InterPro" id="IPR018326">
    <property type="entry name" value="Rad4_beta-hairpin_dom1"/>
</dbReference>
<feature type="compositionally biased region" description="Basic and acidic residues" evidence="6">
    <location>
        <begin position="268"/>
        <end position="287"/>
    </location>
</feature>
<dbReference type="SUPFAM" id="SSF54001">
    <property type="entry name" value="Cysteine proteinases"/>
    <property type="match status" value="1"/>
</dbReference>
<dbReference type="GO" id="GO:0003697">
    <property type="term" value="F:single-stranded DNA binding"/>
    <property type="evidence" value="ECO:0007669"/>
    <property type="project" value="TreeGrafter"/>
</dbReference>
<evidence type="ECO:0000256" key="2">
    <source>
        <dbReference type="ARBA" id="ARBA00009525"/>
    </source>
</evidence>
<feature type="compositionally biased region" description="Low complexity" evidence="6">
    <location>
        <begin position="64"/>
        <end position="75"/>
    </location>
</feature>
<dbReference type="Pfam" id="PF10404">
    <property type="entry name" value="BHD_2"/>
    <property type="match status" value="1"/>
</dbReference>
<dbReference type="GO" id="GO:0006289">
    <property type="term" value="P:nucleotide-excision repair"/>
    <property type="evidence" value="ECO:0007669"/>
    <property type="project" value="InterPro"/>
</dbReference>
<comment type="subcellular location">
    <subcellularLocation>
        <location evidence="1">Nucleus</location>
    </subcellularLocation>
</comment>
<feature type="compositionally biased region" description="Acidic residues" evidence="6">
    <location>
        <begin position="94"/>
        <end position="105"/>
    </location>
</feature>
<reference evidence="10" key="1">
    <citation type="journal article" date="2021" name="IMA Fungus">
        <title>Genomic characterization of three marine fungi, including Emericellopsis atlantica sp. nov. with signatures of a generalist lifestyle and marine biomass degradation.</title>
        <authorList>
            <person name="Hagestad O.C."/>
            <person name="Hou L."/>
            <person name="Andersen J.H."/>
            <person name="Hansen E.H."/>
            <person name="Altermark B."/>
            <person name="Li C."/>
            <person name="Kuhnert E."/>
            <person name="Cox R.J."/>
            <person name="Crous P.W."/>
            <person name="Spatafora J.W."/>
            <person name="Lail K."/>
            <person name="Amirebrahimi M."/>
            <person name="Lipzen A."/>
            <person name="Pangilinan J."/>
            <person name="Andreopoulos W."/>
            <person name="Hayes R.D."/>
            <person name="Ng V."/>
            <person name="Grigoriev I.V."/>
            <person name="Jackson S.A."/>
            <person name="Sutton T.D.S."/>
            <person name="Dobson A.D.W."/>
            <person name="Rama T."/>
        </authorList>
    </citation>
    <scope>NUCLEOTIDE SEQUENCE</scope>
    <source>
        <strain evidence="10">TRa3180A</strain>
    </source>
</reference>
<evidence type="ECO:0000313" key="10">
    <source>
        <dbReference type="EMBL" id="KAG9245319.1"/>
    </source>
</evidence>
<dbReference type="Pfam" id="PF10405">
    <property type="entry name" value="BHD_3"/>
    <property type="match status" value="1"/>
</dbReference>
<dbReference type="OrthoDB" id="300780at2759"/>
<dbReference type="Gene3D" id="3.90.260.10">
    <property type="entry name" value="Transglutaminase-like"/>
    <property type="match status" value="1"/>
</dbReference>
<dbReference type="AlphaFoldDB" id="A0A9P7Z4N9"/>
<feature type="domain" description="Rad4 beta-hairpin" evidence="8">
    <location>
        <begin position="721"/>
        <end position="784"/>
    </location>
</feature>
<dbReference type="GO" id="GO:0071942">
    <property type="term" value="C:XPC complex"/>
    <property type="evidence" value="ECO:0007669"/>
    <property type="project" value="TreeGrafter"/>
</dbReference>
<feature type="region of interest" description="Disordered" evidence="6">
    <location>
        <begin position="234"/>
        <end position="290"/>
    </location>
</feature>
<dbReference type="SMART" id="SM01032">
    <property type="entry name" value="BHD_3"/>
    <property type="match status" value="1"/>
</dbReference>
<dbReference type="InterPro" id="IPR036985">
    <property type="entry name" value="Transglutaminase-like_sf"/>
</dbReference>
<feature type="domain" description="Rad4 beta-hairpin" evidence="9">
    <location>
        <begin position="791"/>
        <end position="865"/>
    </location>
</feature>
<evidence type="ECO:0000259" key="9">
    <source>
        <dbReference type="SMART" id="SM01032"/>
    </source>
</evidence>
<dbReference type="Pfam" id="PF03835">
    <property type="entry name" value="Rad4"/>
    <property type="match status" value="1"/>
</dbReference>
<dbReference type="GO" id="GO:0003684">
    <property type="term" value="F:damaged DNA binding"/>
    <property type="evidence" value="ECO:0007669"/>
    <property type="project" value="InterPro"/>
</dbReference>
<feature type="domain" description="Rad4 beta-hairpin" evidence="7">
    <location>
        <begin position="661"/>
        <end position="719"/>
    </location>
</feature>
<dbReference type="InterPro" id="IPR042488">
    <property type="entry name" value="Rad4_BHD3_sf"/>
</dbReference>
<protein>
    <submittedName>
        <fullName evidence="10">DNA repair protein rhp42</fullName>
    </submittedName>
</protein>
<name>A0A9P7Z4N9_9HELO</name>
<feature type="compositionally biased region" description="Low complexity" evidence="6">
    <location>
        <begin position="1052"/>
        <end position="1061"/>
    </location>
</feature>
<dbReference type="InterPro" id="IPR018328">
    <property type="entry name" value="Rad4_beta-hairpin_dom3"/>
</dbReference>
<feature type="compositionally biased region" description="Acidic residues" evidence="6">
    <location>
        <begin position="1153"/>
        <end position="1162"/>
    </location>
</feature>
<evidence type="ECO:0000256" key="4">
    <source>
        <dbReference type="ARBA" id="ARBA00023204"/>
    </source>
</evidence>
<dbReference type="PANTHER" id="PTHR12135">
    <property type="entry name" value="DNA REPAIR PROTEIN XP-C / RAD4"/>
    <property type="match status" value="1"/>
</dbReference>
<feature type="compositionally biased region" description="Basic residues" evidence="6">
    <location>
        <begin position="1"/>
        <end position="10"/>
    </location>
</feature>
<dbReference type="Proteomes" id="UP000887226">
    <property type="component" value="Unassembled WGS sequence"/>
</dbReference>
<dbReference type="FunFam" id="3.30.70.2460:FF:000001">
    <property type="entry name" value="DNA repair protein Rad4 family"/>
    <property type="match status" value="1"/>
</dbReference>
<dbReference type="SMART" id="SM01030">
    <property type="entry name" value="BHD_1"/>
    <property type="match status" value="1"/>
</dbReference>
<feature type="region of interest" description="Disordered" evidence="6">
    <location>
        <begin position="1"/>
        <end position="39"/>
    </location>
</feature>
<gene>
    <name evidence="10" type="ORF">BJ878DRAFT_23870</name>
</gene>
<evidence type="ECO:0000259" key="8">
    <source>
        <dbReference type="SMART" id="SM01031"/>
    </source>
</evidence>
<evidence type="ECO:0000259" key="7">
    <source>
        <dbReference type="SMART" id="SM01030"/>
    </source>
</evidence>
<dbReference type="InterPro" id="IPR018327">
    <property type="entry name" value="BHD_2"/>
</dbReference>
<dbReference type="SMART" id="SM01031">
    <property type="entry name" value="BHD_2"/>
    <property type="match status" value="1"/>
</dbReference>
<dbReference type="PANTHER" id="PTHR12135:SF2">
    <property type="entry name" value="DNA REPAIR PROTEIN RAD34"/>
    <property type="match status" value="1"/>
</dbReference>
<dbReference type="GO" id="GO:0005737">
    <property type="term" value="C:cytoplasm"/>
    <property type="evidence" value="ECO:0007669"/>
    <property type="project" value="TreeGrafter"/>
</dbReference>
<feature type="compositionally biased region" description="Acidic residues" evidence="6">
    <location>
        <begin position="1100"/>
        <end position="1112"/>
    </location>
</feature>
<dbReference type="Pfam" id="PF10403">
    <property type="entry name" value="BHD_1"/>
    <property type="match status" value="1"/>
</dbReference>
<feature type="region of interest" description="Disordered" evidence="6">
    <location>
        <begin position="62"/>
        <end position="105"/>
    </location>
</feature>
<dbReference type="GO" id="GO:0006298">
    <property type="term" value="P:mismatch repair"/>
    <property type="evidence" value="ECO:0007669"/>
    <property type="project" value="TreeGrafter"/>
</dbReference>
<keyword evidence="3" id="KW-0227">DNA damage</keyword>
<proteinExistence type="inferred from homology"/>
<comment type="similarity">
    <text evidence="2">Belongs to the XPC family.</text>
</comment>
<evidence type="ECO:0000256" key="1">
    <source>
        <dbReference type="ARBA" id="ARBA00004123"/>
    </source>
</evidence>
<evidence type="ECO:0000313" key="11">
    <source>
        <dbReference type="Proteomes" id="UP000887226"/>
    </source>
</evidence>
<dbReference type="InterPro" id="IPR038765">
    <property type="entry name" value="Papain-like_cys_pep_sf"/>
</dbReference>
<evidence type="ECO:0000256" key="6">
    <source>
        <dbReference type="SAM" id="MobiDB-lite"/>
    </source>
</evidence>
<keyword evidence="11" id="KW-1185">Reference proteome</keyword>
<organism evidence="10 11">
    <name type="scientific">Calycina marina</name>
    <dbReference type="NCBI Taxonomy" id="1763456"/>
    <lineage>
        <taxon>Eukaryota</taxon>
        <taxon>Fungi</taxon>
        <taxon>Dikarya</taxon>
        <taxon>Ascomycota</taxon>
        <taxon>Pezizomycotina</taxon>
        <taxon>Leotiomycetes</taxon>
        <taxon>Helotiales</taxon>
        <taxon>Pezizellaceae</taxon>
        <taxon>Calycina</taxon>
    </lineage>
</organism>